<proteinExistence type="predicted"/>
<evidence type="ECO:0000313" key="9">
    <source>
        <dbReference type="EMBL" id="PIY31770.1"/>
    </source>
</evidence>
<protein>
    <submittedName>
        <fullName evidence="9">Radical SAM protein</fullName>
    </submittedName>
</protein>
<dbReference type="InterPro" id="IPR007197">
    <property type="entry name" value="rSAM"/>
</dbReference>
<dbReference type="InterPro" id="IPR010722">
    <property type="entry name" value="BATS_dom"/>
</dbReference>
<evidence type="ECO:0000259" key="8">
    <source>
        <dbReference type="PROSITE" id="PS51918"/>
    </source>
</evidence>
<feature type="domain" description="Radical SAM core" evidence="8">
    <location>
        <begin position="33"/>
        <end position="258"/>
    </location>
</feature>
<evidence type="ECO:0000256" key="1">
    <source>
        <dbReference type="ARBA" id="ARBA00001966"/>
    </source>
</evidence>
<dbReference type="AlphaFoldDB" id="A0A2M7PMC4"/>
<comment type="cofactor">
    <cofactor evidence="1">
        <name>[4Fe-4S] cluster</name>
        <dbReference type="ChEBI" id="CHEBI:49883"/>
    </cofactor>
</comment>
<dbReference type="SFLD" id="SFLDG01113">
    <property type="entry name" value="Uncharacterised_Radical_SAM_Su"/>
    <property type="match status" value="1"/>
</dbReference>
<dbReference type="CDD" id="cd01335">
    <property type="entry name" value="Radical_SAM"/>
    <property type="match status" value="1"/>
</dbReference>
<dbReference type="SFLD" id="SFLDS00029">
    <property type="entry name" value="Radical_SAM"/>
    <property type="match status" value="1"/>
</dbReference>
<reference evidence="9 10" key="1">
    <citation type="submission" date="2017-09" db="EMBL/GenBank/DDBJ databases">
        <title>Depth-based differentiation of microbial function through sediment-hosted aquifers and enrichment of novel symbionts in the deep terrestrial subsurface.</title>
        <authorList>
            <person name="Probst A.J."/>
            <person name="Ladd B."/>
            <person name="Jarett J.K."/>
            <person name="Geller-Mcgrath D.E."/>
            <person name="Sieber C.M."/>
            <person name="Emerson J.B."/>
            <person name="Anantharaman K."/>
            <person name="Thomas B.C."/>
            <person name="Malmstrom R."/>
            <person name="Stieglmeier M."/>
            <person name="Klingl A."/>
            <person name="Woyke T."/>
            <person name="Ryan C.M."/>
            <person name="Banfield J.F."/>
        </authorList>
    </citation>
    <scope>NUCLEOTIDE SEQUENCE [LARGE SCALE GENOMIC DNA]</scope>
    <source>
        <strain evidence="9">CG_4_10_14_3_um_filter_34_13</strain>
    </source>
</reference>
<dbReference type="GO" id="GO:0044272">
    <property type="term" value="P:sulfur compound biosynthetic process"/>
    <property type="evidence" value="ECO:0007669"/>
    <property type="project" value="UniProtKB-ARBA"/>
</dbReference>
<evidence type="ECO:0000256" key="3">
    <source>
        <dbReference type="ARBA" id="ARBA00022691"/>
    </source>
</evidence>
<comment type="caution">
    <text evidence="9">The sequence shown here is derived from an EMBL/GenBank/DDBJ whole genome shotgun (WGS) entry which is preliminary data.</text>
</comment>
<dbReference type="SMART" id="SM00729">
    <property type="entry name" value="Elp3"/>
    <property type="match status" value="1"/>
</dbReference>
<dbReference type="GO" id="GO:0042364">
    <property type="term" value="P:water-soluble vitamin biosynthetic process"/>
    <property type="evidence" value="ECO:0007669"/>
    <property type="project" value="UniProtKB-ARBA"/>
</dbReference>
<dbReference type="GO" id="GO:0003824">
    <property type="term" value="F:catalytic activity"/>
    <property type="evidence" value="ECO:0007669"/>
    <property type="project" value="InterPro"/>
</dbReference>
<dbReference type="InterPro" id="IPR013785">
    <property type="entry name" value="Aldolase_TIM"/>
</dbReference>
<dbReference type="PROSITE" id="PS51918">
    <property type="entry name" value="RADICAL_SAM"/>
    <property type="match status" value="1"/>
</dbReference>
<dbReference type="SUPFAM" id="SSF102114">
    <property type="entry name" value="Radical SAM enzymes"/>
    <property type="match status" value="1"/>
</dbReference>
<dbReference type="InterPro" id="IPR006638">
    <property type="entry name" value="Elp3/MiaA/NifB-like_rSAM"/>
</dbReference>
<dbReference type="Pfam" id="PF04055">
    <property type="entry name" value="Radical_SAM"/>
    <property type="match status" value="1"/>
</dbReference>
<dbReference type="GO" id="GO:0046872">
    <property type="term" value="F:metal ion binding"/>
    <property type="evidence" value="ECO:0007669"/>
    <property type="project" value="UniProtKB-KW"/>
</dbReference>
<sequence length="312" mass="34866">MNDLDKLITKSREISWRRFGKKITFYHPGMFKYNGKWGNYPAISITGKHCELQCDHCNSKILESMIFATTPEELIEKCIRLKELGNVGCLISGGSQKDGTIPWYNFISAIKTIKETTNLFISIHSGIIDYQMAKKMKDAGVDQALIDVIGDEETFKKIYHVNFGITKIEESLTALKNAGLSIIPHIVVGLDYGKIKGEYHAIDLIKRYNPEVLVIVSLMPLSGTPMRNILPPNPEEVAKIIATARIEMTDVPISLGCARERANPLIDVLAVECGVNRIAIPSEEAIKKAQEYGLDIIWKKTCCSVPINLKEV</sequence>
<keyword evidence="6" id="KW-0411">Iron-sulfur</keyword>
<evidence type="ECO:0000256" key="7">
    <source>
        <dbReference type="ARBA" id="ARBA00034078"/>
    </source>
</evidence>
<dbReference type="RefSeq" id="WP_406608102.1">
    <property type="nucleotide sequence ID" value="NZ_PFKO01000300.1"/>
</dbReference>
<accession>A0A2M7PMC4</accession>
<comment type="cofactor">
    <cofactor evidence="7">
        <name>[2Fe-2S] cluster</name>
        <dbReference type="ChEBI" id="CHEBI:190135"/>
    </cofactor>
</comment>
<keyword evidence="5" id="KW-0408">Iron</keyword>
<evidence type="ECO:0000256" key="2">
    <source>
        <dbReference type="ARBA" id="ARBA00022485"/>
    </source>
</evidence>
<evidence type="ECO:0000256" key="6">
    <source>
        <dbReference type="ARBA" id="ARBA00023014"/>
    </source>
</evidence>
<dbReference type="PANTHER" id="PTHR43288:SF2">
    <property type="entry name" value="RADICAL SAM CORE DOMAIN-CONTAINING PROTEIN"/>
    <property type="match status" value="1"/>
</dbReference>
<dbReference type="GO" id="GO:0051539">
    <property type="term" value="F:4 iron, 4 sulfur cluster binding"/>
    <property type="evidence" value="ECO:0007669"/>
    <property type="project" value="UniProtKB-KW"/>
</dbReference>
<dbReference type="Gene3D" id="3.20.20.70">
    <property type="entry name" value="Aldolase class I"/>
    <property type="match status" value="1"/>
</dbReference>
<dbReference type="PANTHER" id="PTHR43288">
    <property type="entry name" value="BIOTIN SYNTHASE-RELATED PROTEIN, RADICAL SAM SUPERFAMILY"/>
    <property type="match status" value="1"/>
</dbReference>
<dbReference type="InterPro" id="IPR058240">
    <property type="entry name" value="rSAM_sf"/>
</dbReference>
<dbReference type="Proteomes" id="UP000230646">
    <property type="component" value="Unassembled WGS sequence"/>
</dbReference>
<evidence type="ECO:0000256" key="4">
    <source>
        <dbReference type="ARBA" id="ARBA00022723"/>
    </source>
</evidence>
<keyword evidence="4" id="KW-0479">Metal-binding</keyword>
<evidence type="ECO:0000313" key="10">
    <source>
        <dbReference type="Proteomes" id="UP000230646"/>
    </source>
</evidence>
<keyword evidence="3" id="KW-0949">S-adenosyl-L-methionine</keyword>
<organism evidence="9 10">
    <name type="scientific">Candidatus Infernicultor aquiphilus</name>
    <dbReference type="NCBI Taxonomy" id="1805029"/>
    <lineage>
        <taxon>Bacteria</taxon>
        <taxon>Pseudomonadati</taxon>
        <taxon>Atribacterota</taxon>
        <taxon>Candidatus Phoenicimicrobiia</taxon>
        <taxon>Candidatus Pheonicimicrobiales</taxon>
        <taxon>Candidatus Phoenicimicrobiaceae</taxon>
        <taxon>Candidatus Infernicultor</taxon>
    </lineage>
</organism>
<dbReference type="Pfam" id="PF06968">
    <property type="entry name" value="BATS"/>
    <property type="match status" value="1"/>
</dbReference>
<evidence type="ECO:0000256" key="5">
    <source>
        <dbReference type="ARBA" id="ARBA00023004"/>
    </source>
</evidence>
<name>A0A2M7PMC4_9BACT</name>
<keyword evidence="2" id="KW-0004">4Fe-4S</keyword>
<dbReference type="EMBL" id="PFKO01000300">
    <property type="protein sequence ID" value="PIY31770.1"/>
    <property type="molecule type" value="Genomic_DNA"/>
</dbReference>
<gene>
    <name evidence="9" type="ORF">COZ07_08095</name>
</gene>